<dbReference type="PANTHER" id="PTHR21660">
    <property type="entry name" value="THIOESTERASE SUPERFAMILY MEMBER-RELATED"/>
    <property type="match status" value="1"/>
</dbReference>
<dbReference type="EMBL" id="QMIF01000002">
    <property type="protein sequence ID" value="TVM36038.1"/>
    <property type="molecule type" value="Genomic_DNA"/>
</dbReference>
<protein>
    <submittedName>
        <fullName evidence="4">Thioesterase</fullName>
    </submittedName>
</protein>
<dbReference type="InterPro" id="IPR029069">
    <property type="entry name" value="HotDog_dom_sf"/>
</dbReference>
<accession>A0A6P1ZNZ6</accession>
<dbReference type="InterPro" id="IPR003736">
    <property type="entry name" value="PAAI_dom"/>
</dbReference>
<dbReference type="OrthoDB" id="9813158at2"/>
<sequence>MDQFARIIEERFPFHQLLGIKTDRIEEGRVQLHIPYKEALLGDKDSKRIHGGVISSLMDICGGVAVWTRCKPQDRLVTITLSVDYLHPALAYDLYAEARVRMLGNRVGNAHVVVWTADDPGLHVAEGRGIYNIKRVK</sequence>
<feature type="domain" description="Thioesterase" evidence="3">
    <location>
        <begin position="49"/>
        <end position="119"/>
    </location>
</feature>
<comment type="similarity">
    <text evidence="1">Belongs to the thioesterase PaaI family.</text>
</comment>
<evidence type="ECO:0000313" key="5">
    <source>
        <dbReference type="Proteomes" id="UP000434052"/>
    </source>
</evidence>
<proteinExistence type="inferred from homology"/>
<dbReference type="NCBIfam" id="TIGR00369">
    <property type="entry name" value="unchar_dom_1"/>
    <property type="match status" value="1"/>
</dbReference>
<reference evidence="4 5" key="1">
    <citation type="submission" date="2018-06" db="EMBL/GenBank/DDBJ databases">
        <title>Complete genome of Desulfovibrio marinus P48SEP.</title>
        <authorList>
            <person name="Crispim J.S."/>
            <person name="Vidigal P.M.P."/>
            <person name="Silva L.C.F."/>
            <person name="Araujo L.C."/>
            <person name="Laguardia C.N."/>
            <person name="Dias R.S."/>
            <person name="Sousa M.P."/>
            <person name="Paula S.O."/>
            <person name="Silva C."/>
        </authorList>
    </citation>
    <scope>NUCLEOTIDE SEQUENCE [LARGE SCALE GENOMIC DNA]</scope>
    <source>
        <strain evidence="4 5">P48SEP</strain>
    </source>
</reference>
<dbReference type="Gene3D" id="3.10.129.10">
    <property type="entry name" value="Hotdog Thioesterase"/>
    <property type="match status" value="1"/>
</dbReference>
<gene>
    <name evidence="4" type="ORF">DQK91_05170</name>
</gene>
<evidence type="ECO:0000259" key="3">
    <source>
        <dbReference type="Pfam" id="PF03061"/>
    </source>
</evidence>
<evidence type="ECO:0000256" key="2">
    <source>
        <dbReference type="ARBA" id="ARBA00022801"/>
    </source>
</evidence>
<evidence type="ECO:0000256" key="1">
    <source>
        <dbReference type="ARBA" id="ARBA00008324"/>
    </source>
</evidence>
<dbReference type="GO" id="GO:0047617">
    <property type="term" value="F:fatty acyl-CoA hydrolase activity"/>
    <property type="evidence" value="ECO:0007669"/>
    <property type="project" value="InterPro"/>
</dbReference>
<dbReference type="RefSeq" id="WP_144234369.1">
    <property type="nucleotide sequence ID" value="NZ_QMIF01000002.1"/>
</dbReference>
<dbReference type="Pfam" id="PF03061">
    <property type="entry name" value="4HBT"/>
    <property type="match status" value="1"/>
</dbReference>
<organism evidence="4 5">
    <name type="scientific">Oceanidesulfovibrio marinus</name>
    <dbReference type="NCBI Taxonomy" id="370038"/>
    <lineage>
        <taxon>Bacteria</taxon>
        <taxon>Pseudomonadati</taxon>
        <taxon>Thermodesulfobacteriota</taxon>
        <taxon>Desulfovibrionia</taxon>
        <taxon>Desulfovibrionales</taxon>
        <taxon>Desulfovibrionaceae</taxon>
        <taxon>Oceanidesulfovibrio</taxon>
    </lineage>
</organism>
<dbReference type="SUPFAM" id="SSF54637">
    <property type="entry name" value="Thioesterase/thiol ester dehydrase-isomerase"/>
    <property type="match status" value="1"/>
</dbReference>
<dbReference type="InterPro" id="IPR039298">
    <property type="entry name" value="ACOT13"/>
</dbReference>
<dbReference type="PANTHER" id="PTHR21660:SF1">
    <property type="entry name" value="ACYL-COENZYME A THIOESTERASE 13"/>
    <property type="match status" value="1"/>
</dbReference>
<dbReference type="AlphaFoldDB" id="A0A6P1ZNZ6"/>
<evidence type="ECO:0000313" key="4">
    <source>
        <dbReference type="EMBL" id="TVM36038.1"/>
    </source>
</evidence>
<name>A0A6P1ZNZ6_9BACT</name>
<keyword evidence="2" id="KW-0378">Hydrolase</keyword>
<dbReference type="InterPro" id="IPR006683">
    <property type="entry name" value="Thioestr_dom"/>
</dbReference>
<comment type="caution">
    <text evidence="4">The sequence shown here is derived from an EMBL/GenBank/DDBJ whole genome shotgun (WGS) entry which is preliminary data.</text>
</comment>
<dbReference type="Proteomes" id="UP000434052">
    <property type="component" value="Unassembled WGS sequence"/>
</dbReference>
<dbReference type="CDD" id="cd03443">
    <property type="entry name" value="PaaI_thioesterase"/>
    <property type="match status" value="1"/>
</dbReference>